<evidence type="ECO:0000313" key="5">
    <source>
        <dbReference type="Proteomes" id="UP001058974"/>
    </source>
</evidence>
<proteinExistence type="predicted"/>
<dbReference type="EMBL" id="JAMSHJ010000004">
    <property type="protein sequence ID" value="KAI5420890.1"/>
    <property type="molecule type" value="Genomic_DNA"/>
</dbReference>
<accession>A0A9D5AW68</accession>
<dbReference type="AlphaFoldDB" id="A0A9D5AW68"/>
<feature type="signal peptide" evidence="2">
    <location>
        <begin position="1"/>
        <end position="17"/>
    </location>
</feature>
<feature type="domain" description="BURP" evidence="3">
    <location>
        <begin position="269"/>
        <end position="469"/>
    </location>
</feature>
<evidence type="ECO:0000256" key="1">
    <source>
        <dbReference type="ARBA" id="ARBA00022729"/>
    </source>
</evidence>
<feature type="chain" id="PRO_5039676385" description="BURP domain-containing protein" evidence="2">
    <location>
        <begin position="18"/>
        <end position="480"/>
    </location>
</feature>
<dbReference type="Pfam" id="PF03181">
    <property type="entry name" value="BURP"/>
    <property type="match status" value="1"/>
</dbReference>
<dbReference type="PANTHER" id="PTHR31236:SF35">
    <property type="entry name" value="ABUNDANT PROTEIN, PUTATIVE-RELATED"/>
    <property type="match status" value="1"/>
</dbReference>
<dbReference type="PANTHER" id="PTHR31236">
    <property type="entry name" value="BURP DOMAIN PROTEIN USPL1-LIKE"/>
    <property type="match status" value="1"/>
</dbReference>
<dbReference type="InterPro" id="IPR004873">
    <property type="entry name" value="BURP_dom"/>
</dbReference>
<keyword evidence="5" id="KW-1185">Reference proteome</keyword>
<sequence length="480" mass="55533">MILVGLGMALGHVCTIARQLVVARWCLLIWALLESPDSMNGPTRFDHAMEKLTLIGINGSKSDEEYWNSIWPNTPIPKTLSDMLLSDIGTNMPIKNQEEKQYWTIFFEHDLYPGKTINLGIQKDSDIQSSKSITRVPVKKKNHTFKTRKWLGQTPGKENQSFESTIRSDKETKIEIDRANKPFGKSVWGYEKKIDRSNQPFEFSAWDEEEIEKENQPFGLFVWYKKEIEKEKQPLEFSVWDKKETEKEEQPFEFSVWDKKEIEKANQPFEFWAWSKKETEKTNQPFGFWGWSRKETKKPNQPFVQDTQKPSQHFIENSLDEKETHILNNYCGTSSAIGEDKYCASSLKLMIDFAISKLGKNIKVMSSFFSQNQDKYVVEEVKKIGDRTVMCHRLNFKKVVFYCHTVNATTTYMVPLVASDGTKSKALTICHHDTRGMNPKVLYEVLNIKPGTVPVCHFIGNKAIAWVPDMNESGGHPWVI</sequence>
<dbReference type="Gramene" id="Psat04G0465100-T1">
    <property type="protein sequence ID" value="KAI5420890.1"/>
    <property type="gene ID" value="KIW84_044651"/>
</dbReference>
<comment type="caution">
    <text evidence="4">The sequence shown here is derived from an EMBL/GenBank/DDBJ whole genome shotgun (WGS) entry which is preliminary data.</text>
</comment>
<evidence type="ECO:0000259" key="3">
    <source>
        <dbReference type="PROSITE" id="PS51277"/>
    </source>
</evidence>
<evidence type="ECO:0000256" key="2">
    <source>
        <dbReference type="SAM" id="SignalP"/>
    </source>
</evidence>
<keyword evidence="1 2" id="KW-0732">Signal</keyword>
<dbReference type="PROSITE" id="PS51277">
    <property type="entry name" value="BURP"/>
    <property type="match status" value="1"/>
</dbReference>
<gene>
    <name evidence="4" type="ORF">KIW84_044651</name>
</gene>
<name>A0A9D5AW68_PEA</name>
<evidence type="ECO:0000313" key="4">
    <source>
        <dbReference type="EMBL" id="KAI5420890.1"/>
    </source>
</evidence>
<dbReference type="InterPro" id="IPR044816">
    <property type="entry name" value="BURP"/>
</dbReference>
<protein>
    <recommendedName>
        <fullName evidence="3">BURP domain-containing protein</fullName>
    </recommendedName>
</protein>
<dbReference type="SMART" id="SM01045">
    <property type="entry name" value="BURP"/>
    <property type="match status" value="1"/>
</dbReference>
<dbReference type="Proteomes" id="UP001058974">
    <property type="component" value="Chromosome 4"/>
</dbReference>
<reference evidence="4 5" key="1">
    <citation type="journal article" date="2022" name="Nat. Genet.">
        <title>Improved pea reference genome and pan-genome highlight genomic features and evolutionary characteristics.</title>
        <authorList>
            <person name="Yang T."/>
            <person name="Liu R."/>
            <person name="Luo Y."/>
            <person name="Hu S."/>
            <person name="Wang D."/>
            <person name="Wang C."/>
            <person name="Pandey M.K."/>
            <person name="Ge S."/>
            <person name="Xu Q."/>
            <person name="Li N."/>
            <person name="Li G."/>
            <person name="Huang Y."/>
            <person name="Saxena R.K."/>
            <person name="Ji Y."/>
            <person name="Li M."/>
            <person name="Yan X."/>
            <person name="He Y."/>
            <person name="Liu Y."/>
            <person name="Wang X."/>
            <person name="Xiang C."/>
            <person name="Varshney R.K."/>
            <person name="Ding H."/>
            <person name="Gao S."/>
            <person name="Zong X."/>
        </authorList>
    </citation>
    <scope>NUCLEOTIDE SEQUENCE [LARGE SCALE GENOMIC DNA]</scope>
    <source>
        <strain evidence="4 5">cv. Zhongwan 6</strain>
    </source>
</reference>
<organism evidence="4 5">
    <name type="scientific">Pisum sativum</name>
    <name type="common">Garden pea</name>
    <name type="synonym">Lathyrus oleraceus</name>
    <dbReference type="NCBI Taxonomy" id="3888"/>
    <lineage>
        <taxon>Eukaryota</taxon>
        <taxon>Viridiplantae</taxon>
        <taxon>Streptophyta</taxon>
        <taxon>Embryophyta</taxon>
        <taxon>Tracheophyta</taxon>
        <taxon>Spermatophyta</taxon>
        <taxon>Magnoliopsida</taxon>
        <taxon>eudicotyledons</taxon>
        <taxon>Gunneridae</taxon>
        <taxon>Pentapetalae</taxon>
        <taxon>rosids</taxon>
        <taxon>fabids</taxon>
        <taxon>Fabales</taxon>
        <taxon>Fabaceae</taxon>
        <taxon>Papilionoideae</taxon>
        <taxon>50 kb inversion clade</taxon>
        <taxon>NPAAA clade</taxon>
        <taxon>Hologalegina</taxon>
        <taxon>IRL clade</taxon>
        <taxon>Fabeae</taxon>
        <taxon>Lathyrus</taxon>
    </lineage>
</organism>